<proteinExistence type="predicted"/>
<protein>
    <submittedName>
        <fullName evidence="1">Uncharacterized protein</fullName>
    </submittedName>
</protein>
<dbReference type="Proteomes" id="UP001054945">
    <property type="component" value="Unassembled WGS sequence"/>
</dbReference>
<organism evidence="1 2">
    <name type="scientific">Caerostris extrusa</name>
    <name type="common">Bark spider</name>
    <name type="synonym">Caerostris bankana</name>
    <dbReference type="NCBI Taxonomy" id="172846"/>
    <lineage>
        <taxon>Eukaryota</taxon>
        <taxon>Metazoa</taxon>
        <taxon>Ecdysozoa</taxon>
        <taxon>Arthropoda</taxon>
        <taxon>Chelicerata</taxon>
        <taxon>Arachnida</taxon>
        <taxon>Araneae</taxon>
        <taxon>Araneomorphae</taxon>
        <taxon>Entelegynae</taxon>
        <taxon>Araneoidea</taxon>
        <taxon>Araneidae</taxon>
        <taxon>Caerostris</taxon>
    </lineage>
</organism>
<evidence type="ECO:0000313" key="2">
    <source>
        <dbReference type="Proteomes" id="UP001054945"/>
    </source>
</evidence>
<reference evidence="1 2" key="1">
    <citation type="submission" date="2021-06" db="EMBL/GenBank/DDBJ databases">
        <title>Caerostris extrusa draft genome.</title>
        <authorList>
            <person name="Kono N."/>
            <person name="Arakawa K."/>
        </authorList>
    </citation>
    <scope>NUCLEOTIDE SEQUENCE [LARGE SCALE GENOMIC DNA]</scope>
</reference>
<name>A0AAV4ND52_CAEEX</name>
<dbReference type="AlphaFoldDB" id="A0AAV4ND52"/>
<evidence type="ECO:0000313" key="1">
    <source>
        <dbReference type="EMBL" id="GIX82294.1"/>
    </source>
</evidence>
<keyword evidence="2" id="KW-1185">Reference proteome</keyword>
<gene>
    <name evidence="1" type="ORF">CEXT_793571</name>
</gene>
<sequence length="95" mass="10825">MTVKGRQLEIKYGVQDLRFGLTEKSEVPGEDWGGRKVLRVEKKLSNYPLIPAIGCLIFGSKSALKWSGSMDLERSVTQDIDAPEISWFIFELPHW</sequence>
<accession>A0AAV4ND52</accession>
<dbReference type="EMBL" id="BPLR01003222">
    <property type="protein sequence ID" value="GIX82294.1"/>
    <property type="molecule type" value="Genomic_DNA"/>
</dbReference>
<comment type="caution">
    <text evidence="1">The sequence shown here is derived from an EMBL/GenBank/DDBJ whole genome shotgun (WGS) entry which is preliminary data.</text>
</comment>